<comment type="catalytic activity">
    <reaction evidence="10">
        <text>an NDP-alpha-D-glucose + (2R)-3-phosphoglycerate = (2R)-2-O-(alpha-D-glucopyranosyl)-3-phospho-glycerate + a ribonucleoside 5'-diphosphate + H(+)</text>
        <dbReference type="Rhea" id="RHEA:47244"/>
        <dbReference type="ChEBI" id="CHEBI:15378"/>
        <dbReference type="ChEBI" id="CHEBI:57930"/>
        <dbReference type="ChEBI" id="CHEBI:58272"/>
        <dbReference type="ChEBI" id="CHEBI:62600"/>
        <dbReference type="ChEBI" id="CHEBI:76533"/>
        <dbReference type="EC" id="2.4.1.266"/>
    </reaction>
    <physiologicalReaction direction="left-to-right" evidence="10">
        <dbReference type="Rhea" id="RHEA:47245"/>
    </physiologicalReaction>
</comment>
<dbReference type="RefSeq" id="WP_022862536.1">
    <property type="nucleotide sequence ID" value="NZ_ATVG01000002.1"/>
</dbReference>
<evidence type="ECO:0000256" key="6">
    <source>
        <dbReference type="ARBA" id="ARBA00022842"/>
    </source>
</evidence>
<evidence type="ECO:0000256" key="9">
    <source>
        <dbReference type="ARBA" id="ARBA00048689"/>
    </source>
</evidence>
<reference evidence="12 13" key="1">
    <citation type="submission" date="2020-10" db="EMBL/GenBank/DDBJ databases">
        <title>Complete genome sequence of Corynebacterium massiliense DSM 45435, type strain of Corynebacterium massiliense.</title>
        <authorList>
            <person name="Busche T."/>
            <person name="Kalinowski J."/>
            <person name="Ruckert C."/>
        </authorList>
    </citation>
    <scope>NUCLEOTIDE SEQUENCE [LARGE SCALE GENOMIC DNA]</scope>
    <source>
        <strain evidence="12 13">DSM 45435</strain>
    </source>
</reference>
<evidence type="ECO:0000256" key="10">
    <source>
        <dbReference type="ARBA" id="ARBA00048997"/>
    </source>
</evidence>
<feature type="domain" description="Glycosyltransferase 2-like" evidence="11">
    <location>
        <begin position="4"/>
        <end position="125"/>
    </location>
</feature>
<dbReference type="EC" id="2.4.1.266" evidence="7"/>
<dbReference type="InterPro" id="IPR050256">
    <property type="entry name" value="Glycosyltransferase_2"/>
</dbReference>
<evidence type="ECO:0000259" key="11">
    <source>
        <dbReference type="Pfam" id="PF00535"/>
    </source>
</evidence>
<keyword evidence="13" id="KW-1185">Reference proteome</keyword>
<evidence type="ECO:0000256" key="3">
    <source>
        <dbReference type="ARBA" id="ARBA00006739"/>
    </source>
</evidence>
<organism evidence="12 13">
    <name type="scientific">Corynebacterium massiliense DSM 45435</name>
    <dbReference type="NCBI Taxonomy" id="1121364"/>
    <lineage>
        <taxon>Bacteria</taxon>
        <taxon>Bacillati</taxon>
        <taxon>Actinomycetota</taxon>
        <taxon>Actinomycetes</taxon>
        <taxon>Mycobacteriales</taxon>
        <taxon>Corynebacteriaceae</taxon>
        <taxon>Corynebacterium</taxon>
    </lineage>
</organism>
<evidence type="ECO:0000256" key="8">
    <source>
        <dbReference type="ARBA" id="ARBA00040894"/>
    </source>
</evidence>
<dbReference type="Proteomes" id="UP001220064">
    <property type="component" value="Chromosome"/>
</dbReference>
<evidence type="ECO:0000313" key="12">
    <source>
        <dbReference type="EMBL" id="WCZ32266.1"/>
    </source>
</evidence>
<name>A0ABY7U6F4_9CORY</name>
<dbReference type="InterPro" id="IPR001173">
    <property type="entry name" value="Glyco_trans_2-like"/>
</dbReference>
<dbReference type="InterPro" id="IPR029044">
    <property type="entry name" value="Nucleotide-diphossugar_trans"/>
</dbReference>
<protein>
    <recommendedName>
        <fullName evidence="8">Glucosyl-3-phosphoglycerate synthase</fullName>
        <ecNumber evidence="7">2.4.1.266</ecNumber>
    </recommendedName>
</protein>
<dbReference type="PANTHER" id="PTHR48090">
    <property type="entry name" value="UNDECAPRENYL-PHOSPHATE 4-DEOXY-4-FORMAMIDO-L-ARABINOSE TRANSFERASE-RELATED"/>
    <property type="match status" value="1"/>
</dbReference>
<dbReference type="EMBL" id="CP063189">
    <property type="protein sequence ID" value="WCZ32266.1"/>
    <property type="molecule type" value="Genomic_DNA"/>
</dbReference>
<dbReference type="PANTHER" id="PTHR48090:SF10">
    <property type="entry name" value="GLUCOSYL-3-PHOSPHOGLYCERATE SYNTHASE"/>
    <property type="match status" value="1"/>
</dbReference>
<gene>
    <name evidence="12" type="primary">gpgS</name>
    <name evidence="12" type="ORF">CMASS_04075</name>
</gene>
<evidence type="ECO:0000256" key="2">
    <source>
        <dbReference type="ARBA" id="ARBA00001946"/>
    </source>
</evidence>
<comment type="similarity">
    <text evidence="3">Belongs to the glycosyltransferase 2 family.</text>
</comment>
<keyword evidence="5 12" id="KW-0808">Transferase</keyword>
<dbReference type="SUPFAM" id="SSF53448">
    <property type="entry name" value="Nucleotide-diphospho-sugar transferases"/>
    <property type="match status" value="1"/>
</dbReference>
<comment type="cofactor">
    <cofactor evidence="1">
        <name>Mn(2+)</name>
        <dbReference type="ChEBI" id="CHEBI:29035"/>
    </cofactor>
</comment>
<accession>A0ABY7U6F4</accession>
<keyword evidence="6" id="KW-0460">Magnesium</keyword>
<evidence type="ECO:0000256" key="7">
    <source>
        <dbReference type="ARBA" id="ARBA00039022"/>
    </source>
</evidence>
<evidence type="ECO:0000313" key="13">
    <source>
        <dbReference type="Proteomes" id="UP001220064"/>
    </source>
</evidence>
<sequence>MKVSVVIPALNEEATVADVVRACRADGPAEVLVIDADSQDGTARQAAGAGATVVNWRDPLPDIAPRPGKGESLWRGVHAAGGDIVVFVDADLESAEPGMVRSLIAPFADPDVQMVRAAYRRTFEGKPAGGGRVTELTAKPLLRHFFPELNGINQPLGGEYAVRREAAVQVPFVAGYGVESGLLIDFARRFGADAIAQAQLAPRVHRNRPLSQLTQMADVVSGTILARALERPLEDFDLSERPPLATLA</sequence>
<proteinExistence type="inferred from homology"/>
<evidence type="ECO:0000256" key="1">
    <source>
        <dbReference type="ARBA" id="ARBA00001936"/>
    </source>
</evidence>
<dbReference type="Pfam" id="PF00535">
    <property type="entry name" value="Glycos_transf_2"/>
    <property type="match status" value="1"/>
</dbReference>
<dbReference type="GO" id="GO:0016757">
    <property type="term" value="F:glycosyltransferase activity"/>
    <property type="evidence" value="ECO:0007669"/>
    <property type="project" value="UniProtKB-KW"/>
</dbReference>
<evidence type="ECO:0000256" key="4">
    <source>
        <dbReference type="ARBA" id="ARBA00022676"/>
    </source>
</evidence>
<comment type="catalytic activity">
    <reaction evidence="9">
        <text>(2R)-3-phosphoglycerate + UDP-alpha-D-glucose = (2R)-2-O-(alpha-D-glucopyranosyl)-3-phospho-glycerate + UDP + H(+)</text>
        <dbReference type="Rhea" id="RHEA:31319"/>
        <dbReference type="ChEBI" id="CHEBI:15378"/>
        <dbReference type="ChEBI" id="CHEBI:58223"/>
        <dbReference type="ChEBI" id="CHEBI:58272"/>
        <dbReference type="ChEBI" id="CHEBI:58885"/>
        <dbReference type="ChEBI" id="CHEBI:62600"/>
        <dbReference type="EC" id="2.4.1.266"/>
    </reaction>
    <physiologicalReaction direction="left-to-right" evidence="9">
        <dbReference type="Rhea" id="RHEA:31320"/>
    </physiologicalReaction>
</comment>
<comment type="cofactor">
    <cofactor evidence="2">
        <name>Mg(2+)</name>
        <dbReference type="ChEBI" id="CHEBI:18420"/>
    </cofactor>
</comment>
<dbReference type="Gene3D" id="3.90.550.10">
    <property type="entry name" value="Spore Coat Polysaccharide Biosynthesis Protein SpsA, Chain A"/>
    <property type="match status" value="1"/>
</dbReference>
<dbReference type="NCBIfam" id="NF010496">
    <property type="entry name" value="PRK13915.1"/>
    <property type="match status" value="1"/>
</dbReference>
<evidence type="ECO:0000256" key="5">
    <source>
        <dbReference type="ARBA" id="ARBA00022679"/>
    </source>
</evidence>
<keyword evidence="4 12" id="KW-0328">Glycosyltransferase</keyword>